<protein>
    <submittedName>
        <fullName evidence="2">Uncharacterized protein</fullName>
    </submittedName>
</protein>
<sequence length="103" mass="11286">MALNSPGPKVEYYNSYQGLNNLSKPLLHEEENQAAAGRVQYYYMGKHVMKLESSEKGKRGGEGGGGSNVAHRPRPLKNAANPLTRTTTPFLILTVIISSLQLE</sequence>
<keyword evidence="3" id="KW-1185">Reference proteome</keyword>
<proteinExistence type="predicted"/>
<gene>
    <name evidence="2" type="ORF">TIFTF001_005920</name>
</gene>
<evidence type="ECO:0000313" key="2">
    <source>
        <dbReference type="EMBL" id="GMN36302.1"/>
    </source>
</evidence>
<dbReference type="Proteomes" id="UP001187192">
    <property type="component" value="Unassembled WGS sequence"/>
</dbReference>
<reference evidence="2" key="1">
    <citation type="submission" date="2023-07" db="EMBL/GenBank/DDBJ databases">
        <title>draft genome sequence of fig (Ficus carica).</title>
        <authorList>
            <person name="Takahashi T."/>
            <person name="Nishimura K."/>
        </authorList>
    </citation>
    <scope>NUCLEOTIDE SEQUENCE</scope>
</reference>
<dbReference type="EMBL" id="BTGU01000006">
    <property type="protein sequence ID" value="GMN36302.1"/>
    <property type="molecule type" value="Genomic_DNA"/>
</dbReference>
<comment type="caution">
    <text evidence="2">The sequence shown here is derived from an EMBL/GenBank/DDBJ whole genome shotgun (WGS) entry which is preliminary data.</text>
</comment>
<organism evidence="2 3">
    <name type="scientific">Ficus carica</name>
    <name type="common">Common fig</name>
    <dbReference type="NCBI Taxonomy" id="3494"/>
    <lineage>
        <taxon>Eukaryota</taxon>
        <taxon>Viridiplantae</taxon>
        <taxon>Streptophyta</taxon>
        <taxon>Embryophyta</taxon>
        <taxon>Tracheophyta</taxon>
        <taxon>Spermatophyta</taxon>
        <taxon>Magnoliopsida</taxon>
        <taxon>eudicotyledons</taxon>
        <taxon>Gunneridae</taxon>
        <taxon>Pentapetalae</taxon>
        <taxon>rosids</taxon>
        <taxon>fabids</taxon>
        <taxon>Rosales</taxon>
        <taxon>Moraceae</taxon>
        <taxon>Ficeae</taxon>
        <taxon>Ficus</taxon>
    </lineage>
</organism>
<evidence type="ECO:0000313" key="3">
    <source>
        <dbReference type="Proteomes" id="UP001187192"/>
    </source>
</evidence>
<name>A0AA87ZLR2_FICCA</name>
<evidence type="ECO:0000256" key="1">
    <source>
        <dbReference type="SAM" id="MobiDB-lite"/>
    </source>
</evidence>
<feature type="region of interest" description="Disordered" evidence="1">
    <location>
        <begin position="53"/>
        <end position="82"/>
    </location>
</feature>
<dbReference type="AlphaFoldDB" id="A0AA87ZLR2"/>
<accession>A0AA87ZLR2</accession>